<feature type="compositionally biased region" description="Polar residues" evidence="1">
    <location>
        <begin position="182"/>
        <end position="191"/>
    </location>
</feature>
<evidence type="ECO:0000313" key="3">
    <source>
        <dbReference type="Proteomes" id="UP000800036"/>
    </source>
</evidence>
<accession>A0A6A5VJY7</accession>
<dbReference type="Proteomes" id="UP000800036">
    <property type="component" value="Unassembled WGS sequence"/>
</dbReference>
<feature type="compositionally biased region" description="Low complexity" evidence="1">
    <location>
        <begin position="16"/>
        <end position="33"/>
    </location>
</feature>
<dbReference type="OrthoDB" id="10597478at2759"/>
<feature type="compositionally biased region" description="Basic residues" evidence="1">
    <location>
        <begin position="1"/>
        <end position="15"/>
    </location>
</feature>
<name>A0A6A5VJY7_9PLEO</name>
<feature type="compositionally biased region" description="Basic and acidic residues" evidence="1">
    <location>
        <begin position="121"/>
        <end position="135"/>
    </location>
</feature>
<sequence>MPNKQKKNKAKKNTRKQQMAAPGQPASQQAPLPHGGQPLTKKQRKAMARQEREAQQANAQQRGQPKLSKGKQKWLAKQAKKAEQEKEAQGQGEGKTGQKRKVHELSDEEVAQESVQQNKKPMLDADHYGNMKLEEGDMAECSDTTKQAGDEVATSQPEPEPEPEPESAKHDHAAAPDAIPGPSTSTSTASDQGLPPALNPTDNGLDVLAATVGIARPAPGARPFVQIMIPLFPSKEELAKIKCMLAVVFESDKFTGATKGSDSIGG</sequence>
<feature type="region of interest" description="Disordered" evidence="1">
    <location>
        <begin position="1"/>
        <end position="203"/>
    </location>
</feature>
<dbReference type="AlphaFoldDB" id="A0A6A5VJY7"/>
<reference evidence="2" key="1">
    <citation type="journal article" date="2020" name="Stud. Mycol.">
        <title>101 Dothideomycetes genomes: a test case for predicting lifestyles and emergence of pathogens.</title>
        <authorList>
            <person name="Haridas S."/>
            <person name="Albert R."/>
            <person name="Binder M."/>
            <person name="Bloem J."/>
            <person name="Labutti K."/>
            <person name="Salamov A."/>
            <person name="Andreopoulos B."/>
            <person name="Baker S."/>
            <person name="Barry K."/>
            <person name="Bills G."/>
            <person name="Bluhm B."/>
            <person name="Cannon C."/>
            <person name="Castanera R."/>
            <person name="Culley D."/>
            <person name="Daum C."/>
            <person name="Ezra D."/>
            <person name="Gonzalez J."/>
            <person name="Henrissat B."/>
            <person name="Kuo A."/>
            <person name="Liang C."/>
            <person name="Lipzen A."/>
            <person name="Lutzoni F."/>
            <person name="Magnuson J."/>
            <person name="Mondo S."/>
            <person name="Nolan M."/>
            <person name="Ohm R."/>
            <person name="Pangilinan J."/>
            <person name="Park H.-J."/>
            <person name="Ramirez L."/>
            <person name="Alfaro M."/>
            <person name="Sun H."/>
            <person name="Tritt A."/>
            <person name="Yoshinaga Y."/>
            <person name="Zwiers L.-H."/>
            <person name="Turgeon B."/>
            <person name="Goodwin S."/>
            <person name="Spatafora J."/>
            <person name="Crous P."/>
            <person name="Grigoriev I."/>
        </authorList>
    </citation>
    <scope>NUCLEOTIDE SEQUENCE</scope>
    <source>
        <strain evidence="2">CBS 107.79</strain>
    </source>
</reference>
<keyword evidence="3" id="KW-1185">Reference proteome</keyword>
<feature type="compositionally biased region" description="Low complexity" evidence="1">
    <location>
        <begin position="55"/>
        <end position="64"/>
    </location>
</feature>
<evidence type="ECO:0000256" key="1">
    <source>
        <dbReference type="SAM" id="MobiDB-lite"/>
    </source>
</evidence>
<organism evidence="2 3">
    <name type="scientific">Bimuria novae-zelandiae CBS 107.79</name>
    <dbReference type="NCBI Taxonomy" id="1447943"/>
    <lineage>
        <taxon>Eukaryota</taxon>
        <taxon>Fungi</taxon>
        <taxon>Dikarya</taxon>
        <taxon>Ascomycota</taxon>
        <taxon>Pezizomycotina</taxon>
        <taxon>Dothideomycetes</taxon>
        <taxon>Pleosporomycetidae</taxon>
        <taxon>Pleosporales</taxon>
        <taxon>Massarineae</taxon>
        <taxon>Didymosphaeriaceae</taxon>
        <taxon>Bimuria</taxon>
    </lineage>
</organism>
<protein>
    <submittedName>
        <fullName evidence="2">Uncharacterized protein</fullName>
    </submittedName>
</protein>
<proteinExistence type="predicted"/>
<evidence type="ECO:0000313" key="2">
    <source>
        <dbReference type="EMBL" id="KAF1977983.1"/>
    </source>
</evidence>
<gene>
    <name evidence="2" type="ORF">BU23DRAFT_248972</name>
</gene>
<dbReference type="EMBL" id="ML976661">
    <property type="protein sequence ID" value="KAF1977983.1"/>
    <property type="molecule type" value="Genomic_DNA"/>
</dbReference>